<protein>
    <submittedName>
        <fullName evidence="1">Uncharacterized protein</fullName>
    </submittedName>
</protein>
<dbReference type="EMBL" id="FMXN01000004">
    <property type="protein sequence ID" value="SDB24844.1"/>
    <property type="molecule type" value="Genomic_DNA"/>
</dbReference>
<accession>A0A1G6BW67</accession>
<evidence type="ECO:0000313" key="2">
    <source>
        <dbReference type="Proteomes" id="UP000199626"/>
    </source>
</evidence>
<organism evidence="1 2">
    <name type="scientific">Pseudidiomarina indica</name>
    <dbReference type="NCBI Taxonomy" id="1159017"/>
    <lineage>
        <taxon>Bacteria</taxon>
        <taxon>Pseudomonadati</taxon>
        <taxon>Pseudomonadota</taxon>
        <taxon>Gammaproteobacteria</taxon>
        <taxon>Alteromonadales</taxon>
        <taxon>Idiomarinaceae</taxon>
        <taxon>Pseudidiomarina</taxon>
    </lineage>
</organism>
<evidence type="ECO:0000313" key="1">
    <source>
        <dbReference type="EMBL" id="SDB24844.1"/>
    </source>
</evidence>
<dbReference type="AlphaFoldDB" id="A0A1G6BW67"/>
<dbReference type="Proteomes" id="UP000199626">
    <property type="component" value="Unassembled WGS sequence"/>
</dbReference>
<proteinExistence type="predicted"/>
<reference evidence="2" key="1">
    <citation type="submission" date="2016-10" db="EMBL/GenBank/DDBJ databases">
        <authorList>
            <person name="Varghese N."/>
            <person name="Submissions S."/>
        </authorList>
    </citation>
    <scope>NUCLEOTIDE SEQUENCE [LARGE SCALE GENOMIC DNA]</scope>
    <source>
        <strain evidence="2">CGMCC 1.10824</strain>
    </source>
</reference>
<sequence>MTDQAAGLRQWAAKSKSVESTSLQVNSELEHVVVLGLPALDKAQATRAVEVFQRWAEQGKKWVGDPNHWRIIPVASDYPELNELAQTYPRWALWIDQDLDSFQRAYEALKAAHHAQGPKQMIALYPPMQSRRGLLSHVQQVAKSYFDIDLLVISG</sequence>
<dbReference type="STRING" id="1159017.SAMN02927930_00964"/>
<gene>
    <name evidence="1" type="ORF">SAMN02927930_00964</name>
</gene>
<keyword evidence="2" id="KW-1185">Reference proteome</keyword>
<dbReference type="RefSeq" id="WP_092592315.1">
    <property type="nucleotide sequence ID" value="NZ_FMXN01000004.1"/>
</dbReference>
<name>A0A1G6BW67_9GAMM</name>
<dbReference type="OrthoDB" id="6236672at2"/>